<evidence type="ECO:0000256" key="4">
    <source>
        <dbReference type="ARBA" id="ARBA00022741"/>
    </source>
</evidence>
<dbReference type="GO" id="GO:0000287">
    <property type="term" value="F:magnesium ion binding"/>
    <property type="evidence" value="ECO:0007669"/>
    <property type="project" value="UniProtKB-UniRule"/>
</dbReference>
<name>A0A285CTQ7_9RHOB</name>
<dbReference type="Pfam" id="PF02769">
    <property type="entry name" value="AIRS_C"/>
    <property type="match status" value="2"/>
</dbReference>
<feature type="domain" description="Phosphoribosylformylglycinamidine synthase linker" evidence="11">
    <location>
        <begin position="14"/>
        <end position="51"/>
    </location>
</feature>
<comment type="caution">
    <text evidence="8">Lacks conserved residue(s) required for the propagation of feature annotation.</text>
</comment>
<keyword evidence="7 8" id="KW-0460">Magnesium</keyword>
<dbReference type="InterPro" id="IPR010074">
    <property type="entry name" value="PRibForGlyAmidine_synth_PurL"/>
</dbReference>
<evidence type="ECO:0000259" key="10">
    <source>
        <dbReference type="Pfam" id="PF02769"/>
    </source>
</evidence>
<dbReference type="UniPathway" id="UPA00074">
    <property type="reaction ID" value="UER00128"/>
</dbReference>
<dbReference type="GO" id="GO:0004642">
    <property type="term" value="F:phosphoribosylformylglycinamidine synthase activity"/>
    <property type="evidence" value="ECO:0007669"/>
    <property type="project" value="UniProtKB-UniRule"/>
</dbReference>
<dbReference type="PANTHER" id="PTHR43555">
    <property type="entry name" value="PHOSPHORIBOSYLFORMYLGLYCINAMIDINE SYNTHASE SUBUNIT PURL"/>
    <property type="match status" value="1"/>
</dbReference>
<evidence type="ECO:0000313" key="13">
    <source>
        <dbReference type="Proteomes" id="UP000219467"/>
    </source>
</evidence>
<feature type="binding site" evidence="8">
    <location>
        <begin position="310"/>
        <end position="312"/>
    </location>
    <ligand>
        <name>substrate</name>
    </ligand>
</feature>
<evidence type="ECO:0000256" key="7">
    <source>
        <dbReference type="ARBA" id="ARBA00022842"/>
    </source>
</evidence>
<feature type="binding site" evidence="8">
    <location>
        <position position="115"/>
    </location>
    <ligand>
        <name>Mg(2+)</name>
        <dbReference type="ChEBI" id="CHEBI:18420"/>
        <label>2</label>
    </ligand>
</feature>
<dbReference type="Pfam" id="PF00586">
    <property type="entry name" value="AIRS"/>
    <property type="match status" value="2"/>
</dbReference>
<dbReference type="AlphaFoldDB" id="A0A285CTQ7"/>
<organism evidence="12 13">
    <name type="scientific">Cereibacter ovatus</name>
    <dbReference type="NCBI Taxonomy" id="439529"/>
    <lineage>
        <taxon>Bacteria</taxon>
        <taxon>Pseudomonadati</taxon>
        <taxon>Pseudomonadota</taxon>
        <taxon>Alphaproteobacteria</taxon>
        <taxon>Rhodobacterales</taxon>
        <taxon>Paracoccaceae</taxon>
        <taxon>Cereibacter</taxon>
    </lineage>
</organism>
<dbReference type="GO" id="GO:0006189">
    <property type="term" value="P:'de novo' IMP biosynthetic process"/>
    <property type="evidence" value="ECO:0007669"/>
    <property type="project" value="UniProtKB-UniRule"/>
</dbReference>
<sequence>MTEPVITPELIAAHGLKPDEYQRILDIIGREPTFTELGIFSAMWNEHCSYKSSKKWLRTLPTTGPQVICGPGENAGVVDIGDGQAVIFKMESHNHPSYIEPYQGAATGVGGILRDVFTMGARPIAAMNALSFGEPKHPKTAHIVKGVVEGIGGYGNAFGVPTVGGEVRFHRAYNGNCLVNAFAAGLADADKIFYSAASGVGMPVVYLGAKTGRDGVGGATMASAEFDDTIEEKRPTVQVGDPFTEKRLLEACLELMASDSVISIQDMGAAGLTCSAVEMGDKGDLGIKLQLDAVPQREANMTAYEMMLSESQERMLMVLKPEKEAEARAIFQKWDLDFAIVGETIPEDRFLILHGNEVKADLPLKALSGNAPEYDRPWIETPPAAPMAEVPEIDAIDGLKALIGSPSYAHKAWVWEQYDSQVMADTVRAPGLGAGVVRVHGTPKALAFTSDVTPRYVKANPFEGGKQAVAEAYRNLTAVGATPLATTDNMNFGNPEKPEIMGQFVGAIKGIGAAVAALDMPIVSGNVSLYNETDGVAILPTPTIGAVGLLNTLDEMIAGQPEEGDVALVIGETMGHLGQSALLAELLGREDGDAPHVDLEAERRHGDFLRANRKHVTAATDLSDGGLALAAFKMAEGAGLGLTLTVTGTANLFGEDQARYLVACHPDQTKALQAAAEAAGVPLAQVGQFGGDWVTLGTASAPLVELSRLYRAAFATAIV</sequence>
<comment type="function">
    <text evidence="8">Part of the phosphoribosylformylglycinamidine synthase complex involved in the purines biosynthetic pathway. Catalyzes the ATP-dependent conversion of formylglycinamide ribonucleotide (FGAR) and glutamine to yield formylglycinamidine ribonucleotide (FGAM) and glutamate. The FGAM synthase complex is composed of three subunits. PurQ produces an ammonia molecule by converting glutamine to glutamate. PurL transfers the ammonia molecule to FGAR to form FGAM in an ATP-dependent manner. PurS interacts with PurQ and PurL and is thought to assist in the transfer of the ammonia molecule from PurQ to PurL.</text>
</comment>
<dbReference type="GO" id="GO:0005737">
    <property type="term" value="C:cytoplasm"/>
    <property type="evidence" value="ECO:0007669"/>
    <property type="project" value="UniProtKB-SubCell"/>
</dbReference>
<dbReference type="EMBL" id="OAOQ01000006">
    <property type="protein sequence ID" value="SNX70448.1"/>
    <property type="molecule type" value="Genomic_DNA"/>
</dbReference>
<evidence type="ECO:0000256" key="5">
    <source>
        <dbReference type="ARBA" id="ARBA00022755"/>
    </source>
</evidence>
<dbReference type="Gene3D" id="3.30.1330.10">
    <property type="entry name" value="PurM-like, N-terminal domain"/>
    <property type="match status" value="2"/>
</dbReference>
<feature type="binding site" evidence="8">
    <location>
        <position position="526"/>
    </location>
    <ligand>
        <name>Mg(2+)</name>
        <dbReference type="ChEBI" id="CHEBI:18420"/>
        <label>1</label>
    </ligand>
</feature>
<dbReference type="SUPFAM" id="SSF55326">
    <property type="entry name" value="PurM N-terminal domain-like"/>
    <property type="match status" value="2"/>
</dbReference>
<feature type="active site" evidence="8">
    <location>
        <position position="47"/>
    </location>
</feature>
<dbReference type="SUPFAM" id="SSF56042">
    <property type="entry name" value="PurM C-terminal domain-like"/>
    <property type="match status" value="2"/>
</dbReference>
<keyword evidence="13" id="KW-1185">Reference proteome</keyword>
<comment type="subunit">
    <text evidence="8">Monomer. Part of the FGAM synthase complex composed of 1 PurL, 1 PurQ and 2 PurS subunits.</text>
</comment>
<dbReference type="Proteomes" id="UP000219467">
    <property type="component" value="Unassembled WGS sequence"/>
</dbReference>
<dbReference type="InterPro" id="IPR036676">
    <property type="entry name" value="PurM-like_C_sf"/>
</dbReference>
<gene>
    <name evidence="8" type="primary">purL</name>
    <name evidence="12" type="ORF">SAMN05878503_10650</name>
</gene>
<keyword evidence="3 8" id="KW-0479">Metal-binding</keyword>
<evidence type="ECO:0000259" key="9">
    <source>
        <dbReference type="Pfam" id="PF00586"/>
    </source>
</evidence>
<feature type="domain" description="PurM-like N-terminal" evidence="9">
    <location>
        <begin position="434"/>
        <end position="549"/>
    </location>
</feature>
<keyword evidence="4 8" id="KW-0547">Nucleotide-binding</keyword>
<evidence type="ECO:0000256" key="6">
    <source>
        <dbReference type="ARBA" id="ARBA00022840"/>
    </source>
</evidence>
<evidence type="ECO:0000256" key="3">
    <source>
        <dbReference type="ARBA" id="ARBA00022723"/>
    </source>
</evidence>
<feature type="binding site" evidence="8">
    <location>
        <position position="114"/>
    </location>
    <ligand>
        <name>substrate</name>
    </ligand>
</feature>
<accession>A0A285CTQ7</accession>
<feature type="binding site" evidence="8">
    <location>
        <position position="525"/>
    </location>
    <ligand>
        <name>ATP</name>
        <dbReference type="ChEBI" id="CHEBI:30616"/>
    </ligand>
</feature>
<evidence type="ECO:0000256" key="2">
    <source>
        <dbReference type="ARBA" id="ARBA00022598"/>
    </source>
</evidence>
<feature type="binding site" evidence="8">
    <location>
        <begin position="92"/>
        <end position="95"/>
    </location>
    <ligand>
        <name>substrate</name>
    </ligand>
</feature>
<keyword evidence="5 8" id="KW-0658">Purine biosynthesis</keyword>
<feature type="active site" description="Proton acceptor" evidence="8">
    <location>
        <position position="93"/>
    </location>
</feature>
<dbReference type="NCBIfam" id="NF002290">
    <property type="entry name" value="PRK01213.1"/>
    <property type="match status" value="1"/>
</dbReference>
<feature type="binding site" evidence="8">
    <location>
        <position position="89"/>
    </location>
    <ligand>
        <name>ATP</name>
        <dbReference type="ChEBI" id="CHEBI:30616"/>
    </ligand>
</feature>
<feature type="domain" description="PurM-like C-terminal" evidence="10">
    <location>
        <begin position="200"/>
        <end position="349"/>
    </location>
</feature>
<dbReference type="PANTHER" id="PTHR43555:SF1">
    <property type="entry name" value="PHOSPHORIBOSYLFORMYLGLYCINAMIDINE SYNTHASE SUBUNIT PURL"/>
    <property type="match status" value="1"/>
</dbReference>
<feature type="binding site" evidence="8">
    <location>
        <position position="91"/>
    </location>
    <ligand>
        <name>Mg(2+)</name>
        <dbReference type="ChEBI" id="CHEBI:18420"/>
        <label>1</label>
    </ligand>
</feature>
<feature type="binding site" evidence="8">
    <location>
        <position position="50"/>
    </location>
    <ligand>
        <name>ATP</name>
        <dbReference type="ChEBI" id="CHEBI:30616"/>
    </ligand>
</feature>
<dbReference type="HAMAP" id="MF_00420">
    <property type="entry name" value="PurL_2"/>
    <property type="match status" value="1"/>
</dbReference>
<feature type="binding site" evidence="8">
    <location>
        <position position="528"/>
    </location>
    <ligand>
        <name>substrate</name>
    </ligand>
</feature>
<comment type="catalytic activity">
    <reaction evidence="8">
        <text>N(2)-formyl-N(1)-(5-phospho-beta-D-ribosyl)glycinamide + L-glutamine + ATP + H2O = 2-formamido-N(1)-(5-O-phospho-beta-D-ribosyl)acetamidine + L-glutamate + ADP + phosphate + H(+)</text>
        <dbReference type="Rhea" id="RHEA:17129"/>
        <dbReference type="ChEBI" id="CHEBI:15377"/>
        <dbReference type="ChEBI" id="CHEBI:15378"/>
        <dbReference type="ChEBI" id="CHEBI:29985"/>
        <dbReference type="ChEBI" id="CHEBI:30616"/>
        <dbReference type="ChEBI" id="CHEBI:43474"/>
        <dbReference type="ChEBI" id="CHEBI:58359"/>
        <dbReference type="ChEBI" id="CHEBI:147286"/>
        <dbReference type="ChEBI" id="CHEBI:147287"/>
        <dbReference type="ChEBI" id="CHEBI:456216"/>
        <dbReference type="EC" id="6.3.5.3"/>
    </reaction>
</comment>
<proteinExistence type="inferred from homology"/>
<dbReference type="GO" id="GO:0005524">
    <property type="term" value="F:ATP binding"/>
    <property type="evidence" value="ECO:0007669"/>
    <property type="project" value="UniProtKB-UniRule"/>
</dbReference>
<keyword evidence="6 8" id="KW-0067">ATP-binding</keyword>
<dbReference type="Gene3D" id="3.90.650.10">
    <property type="entry name" value="PurM-like C-terminal domain"/>
    <property type="match status" value="2"/>
</dbReference>
<reference evidence="13" key="1">
    <citation type="submission" date="2017-08" db="EMBL/GenBank/DDBJ databases">
        <authorList>
            <person name="Varghese N."/>
            <person name="Submissions S."/>
        </authorList>
    </citation>
    <scope>NUCLEOTIDE SEQUENCE [LARGE SCALE GENOMIC DNA]</scope>
    <source>
        <strain evidence="13">JA234</strain>
    </source>
</reference>
<dbReference type="InterPro" id="IPR010918">
    <property type="entry name" value="PurM-like_C_dom"/>
</dbReference>
<dbReference type="OrthoDB" id="9804441at2"/>
<evidence type="ECO:0000313" key="12">
    <source>
        <dbReference type="EMBL" id="SNX70448.1"/>
    </source>
</evidence>
<keyword evidence="2 8" id="KW-0436">Ligase</keyword>
<protein>
    <recommendedName>
        <fullName evidence="8">Phosphoribosylformylglycinamidine synthase subunit PurL</fullName>
        <shortName evidence="8">FGAM synthase</shortName>
        <ecNumber evidence="8">6.3.5.3</ecNumber>
    </recommendedName>
    <alternativeName>
        <fullName evidence="8">Formylglycinamide ribonucleotide amidotransferase subunit II</fullName>
        <shortName evidence="8">FGAR amidotransferase II</shortName>
        <shortName evidence="8">FGAR-AT II</shortName>
    </alternativeName>
    <alternativeName>
        <fullName evidence="8">Glutamine amidotransferase PurL</fullName>
    </alternativeName>
    <alternativeName>
        <fullName evidence="8">Phosphoribosylformylglycinamidine synthase subunit II</fullName>
    </alternativeName>
</protein>
<comment type="similarity">
    <text evidence="8">Belongs to the FGAMS family.</text>
</comment>
<feature type="binding site" evidence="8">
    <location>
        <position position="238"/>
    </location>
    <ligand>
        <name>substrate</name>
    </ligand>
</feature>
<feature type="domain" description="PurM-like C-terminal" evidence="10">
    <location>
        <begin position="562"/>
        <end position="693"/>
    </location>
</feature>
<dbReference type="RefSeq" id="WP_097030329.1">
    <property type="nucleotide sequence ID" value="NZ_OAOQ01000006.1"/>
</dbReference>
<dbReference type="CDD" id="cd02204">
    <property type="entry name" value="PurL_repeat2"/>
    <property type="match status" value="1"/>
</dbReference>
<dbReference type="InterPro" id="IPR041609">
    <property type="entry name" value="PurL_linker"/>
</dbReference>
<dbReference type="InterPro" id="IPR036921">
    <property type="entry name" value="PurM-like_N_sf"/>
</dbReference>
<dbReference type="Pfam" id="PF18072">
    <property type="entry name" value="FGAR-AT_linker"/>
    <property type="match status" value="1"/>
</dbReference>
<comment type="subcellular location">
    <subcellularLocation>
        <location evidence="8">Cytoplasm</location>
    </subcellularLocation>
</comment>
<feature type="binding site" evidence="8">
    <location>
        <position position="266"/>
    </location>
    <ligand>
        <name>Mg(2+)</name>
        <dbReference type="ChEBI" id="CHEBI:18420"/>
        <label>2</label>
    </ligand>
</feature>
<dbReference type="FunFam" id="3.30.1330.10:FF:000004">
    <property type="entry name" value="Phosphoribosylformylglycinamidine synthase subunit PurL"/>
    <property type="match status" value="1"/>
</dbReference>
<evidence type="ECO:0000256" key="1">
    <source>
        <dbReference type="ARBA" id="ARBA00022490"/>
    </source>
</evidence>
<feature type="domain" description="PurM-like N-terminal" evidence="9">
    <location>
        <begin position="72"/>
        <end position="186"/>
    </location>
</feature>
<dbReference type="PIRSF" id="PIRSF001587">
    <property type="entry name" value="FGAM_synthase_II"/>
    <property type="match status" value="1"/>
</dbReference>
<comment type="pathway">
    <text evidence="8">Purine metabolism; IMP biosynthesis via de novo pathway; 5-amino-1-(5-phospho-D-ribosyl)imidazole from N(2)-formyl-N(1)-(5-phospho-D-ribosyl)glycinamide: step 1/2.</text>
</comment>
<dbReference type="CDD" id="cd02203">
    <property type="entry name" value="PurL_repeat1"/>
    <property type="match status" value="1"/>
</dbReference>
<feature type="binding site" evidence="8">
    <location>
        <position position="488"/>
    </location>
    <ligand>
        <name>ATP</name>
        <dbReference type="ChEBI" id="CHEBI:30616"/>
    </ligand>
</feature>
<dbReference type="EC" id="6.3.5.3" evidence="8"/>
<dbReference type="NCBIfam" id="TIGR01736">
    <property type="entry name" value="FGAM_synth_II"/>
    <property type="match status" value="1"/>
</dbReference>
<evidence type="ECO:0000259" key="11">
    <source>
        <dbReference type="Pfam" id="PF18072"/>
    </source>
</evidence>
<evidence type="ECO:0000256" key="8">
    <source>
        <dbReference type="HAMAP-Rule" id="MF_00420"/>
    </source>
</evidence>
<keyword evidence="1 8" id="KW-0963">Cytoplasm</keyword>
<dbReference type="InterPro" id="IPR016188">
    <property type="entry name" value="PurM-like_N"/>
</dbReference>